<protein>
    <recommendedName>
        <fullName evidence="3">HTH domain-containing protein</fullName>
    </recommendedName>
</protein>
<accession>A0A7D5LBI1</accession>
<dbReference type="OrthoDB" id="35765at2157"/>
<name>A0A7D5LBI1_9EURY</name>
<dbReference type="Proteomes" id="UP000509626">
    <property type="component" value="Chromosome"/>
</dbReference>
<organism evidence="1 2">
    <name type="scientific">Halorarum salinum</name>
    <dbReference type="NCBI Taxonomy" id="2743089"/>
    <lineage>
        <taxon>Archaea</taxon>
        <taxon>Methanobacteriati</taxon>
        <taxon>Methanobacteriota</taxon>
        <taxon>Stenosarchaea group</taxon>
        <taxon>Halobacteria</taxon>
        <taxon>Halobacteriales</taxon>
        <taxon>Haloferacaceae</taxon>
        <taxon>Halorarum</taxon>
    </lineage>
</organism>
<dbReference type="GeneID" id="56037783"/>
<evidence type="ECO:0008006" key="3">
    <source>
        <dbReference type="Google" id="ProtNLM"/>
    </source>
</evidence>
<gene>
    <name evidence="1" type="ORF">HUG12_09950</name>
</gene>
<sequence>MDRKQRILQALEDADQPLSTNQVADTVDEHWKSVNDDLHEMLAEGEVAKKELSNRLTWWWDREIPL</sequence>
<dbReference type="InterPro" id="IPR036390">
    <property type="entry name" value="WH_DNA-bd_sf"/>
</dbReference>
<dbReference type="SUPFAM" id="SSF46785">
    <property type="entry name" value="Winged helix' DNA-binding domain"/>
    <property type="match status" value="1"/>
</dbReference>
<dbReference type="Gene3D" id="1.10.10.10">
    <property type="entry name" value="Winged helix-like DNA-binding domain superfamily/Winged helix DNA-binding domain"/>
    <property type="match status" value="1"/>
</dbReference>
<dbReference type="RefSeq" id="WP_179268614.1">
    <property type="nucleotide sequence ID" value="NZ_CP058579.1"/>
</dbReference>
<keyword evidence="2" id="KW-1185">Reference proteome</keyword>
<evidence type="ECO:0000313" key="1">
    <source>
        <dbReference type="EMBL" id="QLG62029.1"/>
    </source>
</evidence>
<dbReference type="EMBL" id="CP058579">
    <property type="protein sequence ID" value="QLG62029.1"/>
    <property type="molecule type" value="Genomic_DNA"/>
</dbReference>
<reference evidence="1 2" key="1">
    <citation type="submission" date="2020-06" db="EMBL/GenBank/DDBJ databases">
        <title>NJ-3-1, isolated from saline soil.</title>
        <authorList>
            <person name="Cui H.L."/>
            <person name="Shi X."/>
        </authorList>
    </citation>
    <scope>NUCLEOTIDE SEQUENCE [LARGE SCALE GENOMIC DNA]</scope>
    <source>
        <strain evidence="1 2">NJ-3-1</strain>
    </source>
</reference>
<dbReference type="InterPro" id="IPR036388">
    <property type="entry name" value="WH-like_DNA-bd_sf"/>
</dbReference>
<dbReference type="KEGG" id="halu:HUG12_09950"/>
<proteinExistence type="predicted"/>
<dbReference type="AlphaFoldDB" id="A0A7D5LBI1"/>
<evidence type="ECO:0000313" key="2">
    <source>
        <dbReference type="Proteomes" id="UP000509626"/>
    </source>
</evidence>